<accession>A0A8J2H786</accession>
<comment type="caution">
    <text evidence="1">The sequence shown here is derived from an EMBL/GenBank/DDBJ whole genome shotgun (WGS) entry which is preliminary data.</text>
</comment>
<proteinExistence type="predicted"/>
<keyword evidence="2" id="KW-1185">Reference proteome</keyword>
<sequence length="120" mass="13904">MLIPVFKESENLTKVFLEFQFQSADFDFTNKDEYQLIDSLDVSNEVVENTWEIENENYEAEDITYVGEVDMSTVKEEDSSDIPMTYIDENNVEESIIILTKEEVEGLNLDDSQQIIVSTK</sequence>
<name>A0A8J2H786_COTCN</name>
<dbReference type="AlphaFoldDB" id="A0A8J2H786"/>
<reference evidence="1" key="1">
    <citation type="submission" date="2021-04" db="EMBL/GenBank/DDBJ databases">
        <authorList>
            <person name="Chebbi M.A.C M."/>
        </authorList>
    </citation>
    <scope>NUCLEOTIDE SEQUENCE</scope>
</reference>
<dbReference type="Proteomes" id="UP000786811">
    <property type="component" value="Unassembled WGS sequence"/>
</dbReference>
<evidence type="ECO:0000313" key="1">
    <source>
        <dbReference type="EMBL" id="CAG5081359.1"/>
    </source>
</evidence>
<organism evidence="1 2">
    <name type="scientific">Cotesia congregata</name>
    <name type="common">Parasitoid wasp</name>
    <name type="synonym">Apanteles congregatus</name>
    <dbReference type="NCBI Taxonomy" id="51543"/>
    <lineage>
        <taxon>Eukaryota</taxon>
        <taxon>Metazoa</taxon>
        <taxon>Ecdysozoa</taxon>
        <taxon>Arthropoda</taxon>
        <taxon>Hexapoda</taxon>
        <taxon>Insecta</taxon>
        <taxon>Pterygota</taxon>
        <taxon>Neoptera</taxon>
        <taxon>Endopterygota</taxon>
        <taxon>Hymenoptera</taxon>
        <taxon>Apocrita</taxon>
        <taxon>Ichneumonoidea</taxon>
        <taxon>Braconidae</taxon>
        <taxon>Microgastrinae</taxon>
        <taxon>Cotesia</taxon>
    </lineage>
</organism>
<protein>
    <submittedName>
        <fullName evidence="1">Uncharacterized protein</fullName>
    </submittedName>
</protein>
<dbReference type="EMBL" id="CAJNRD030001118">
    <property type="protein sequence ID" value="CAG5081359.1"/>
    <property type="molecule type" value="Genomic_DNA"/>
</dbReference>
<gene>
    <name evidence="1" type="ORF">HICCMSTLAB_LOCUS3262</name>
</gene>
<evidence type="ECO:0000313" key="2">
    <source>
        <dbReference type="Proteomes" id="UP000786811"/>
    </source>
</evidence>